<protein>
    <recommendedName>
        <fullName evidence="3">DegV family protein</fullName>
    </recommendedName>
</protein>
<evidence type="ECO:0008006" key="3">
    <source>
        <dbReference type="Google" id="ProtNLM"/>
    </source>
</evidence>
<dbReference type="NCBIfam" id="TIGR00762">
    <property type="entry name" value="DegV"/>
    <property type="match status" value="1"/>
</dbReference>
<dbReference type="PANTHER" id="PTHR33434:SF2">
    <property type="entry name" value="FATTY ACID-BINDING PROTEIN TM_1468"/>
    <property type="match status" value="1"/>
</dbReference>
<dbReference type="Gene3D" id="3.30.1180.10">
    <property type="match status" value="1"/>
</dbReference>
<dbReference type="Gene3D" id="3.40.50.10170">
    <property type="match status" value="1"/>
</dbReference>
<dbReference type="InterPro" id="IPR003797">
    <property type="entry name" value="DegV"/>
</dbReference>
<evidence type="ECO:0000256" key="1">
    <source>
        <dbReference type="ARBA" id="ARBA00023121"/>
    </source>
</evidence>
<dbReference type="GO" id="GO:0008289">
    <property type="term" value="F:lipid binding"/>
    <property type="evidence" value="ECO:0007669"/>
    <property type="project" value="UniProtKB-KW"/>
</dbReference>
<organism evidence="2">
    <name type="scientific">marine metagenome</name>
    <dbReference type="NCBI Taxonomy" id="408172"/>
    <lineage>
        <taxon>unclassified sequences</taxon>
        <taxon>metagenomes</taxon>
        <taxon>ecological metagenomes</taxon>
    </lineage>
</organism>
<sequence>MKIRIVTDSGSDLSDEEASKLGISIVPLSIRFGEEELIDRVELGADEFYERMNNSEDVPQTAAPSPGAFKTAFEECFEQGAETVICINMSSELSATIQAAETGARELGDKDIRIFDSKSVTGGLGTMVLKAAKASQDNHSADEILTLLNDLRLKTRVYAAIDTLENLKKGGRIGNAQALLGSMLSIKPLIDVSSGIVEEAGRQRTRKKSLLWLREKLSEFEGNIENLVVMHARAEDLDEFLNTLEGLIDQTTIRVSALGPVVASHGGPGVIGICFTLKN</sequence>
<accession>A0A381WUN0</accession>
<dbReference type="Pfam" id="PF02645">
    <property type="entry name" value="DegV"/>
    <property type="match status" value="1"/>
</dbReference>
<dbReference type="EMBL" id="UINC01012943">
    <property type="protein sequence ID" value="SVA56225.1"/>
    <property type="molecule type" value="Genomic_DNA"/>
</dbReference>
<dbReference type="AlphaFoldDB" id="A0A381WUN0"/>
<dbReference type="InterPro" id="IPR043168">
    <property type="entry name" value="DegV_C"/>
</dbReference>
<evidence type="ECO:0000313" key="2">
    <source>
        <dbReference type="EMBL" id="SVA56225.1"/>
    </source>
</evidence>
<dbReference type="SUPFAM" id="SSF82549">
    <property type="entry name" value="DAK1/DegV-like"/>
    <property type="match status" value="1"/>
</dbReference>
<dbReference type="InterPro" id="IPR050270">
    <property type="entry name" value="DegV_domain_contain"/>
</dbReference>
<reference evidence="2" key="1">
    <citation type="submission" date="2018-05" db="EMBL/GenBank/DDBJ databases">
        <authorList>
            <person name="Lanie J.A."/>
            <person name="Ng W.-L."/>
            <person name="Kazmierczak K.M."/>
            <person name="Andrzejewski T.M."/>
            <person name="Davidsen T.M."/>
            <person name="Wayne K.J."/>
            <person name="Tettelin H."/>
            <person name="Glass J.I."/>
            <person name="Rusch D."/>
            <person name="Podicherti R."/>
            <person name="Tsui H.-C.T."/>
            <person name="Winkler M.E."/>
        </authorList>
    </citation>
    <scope>NUCLEOTIDE SEQUENCE</scope>
</reference>
<dbReference type="PROSITE" id="PS51482">
    <property type="entry name" value="DEGV"/>
    <property type="match status" value="1"/>
</dbReference>
<dbReference type="PANTHER" id="PTHR33434">
    <property type="entry name" value="DEGV DOMAIN-CONTAINING PROTEIN DR_1986-RELATED"/>
    <property type="match status" value="1"/>
</dbReference>
<gene>
    <name evidence="2" type="ORF">METZ01_LOCUS109079</name>
</gene>
<name>A0A381WUN0_9ZZZZ</name>
<proteinExistence type="predicted"/>
<keyword evidence="1" id="KW-0446">Lipid-binding</keyword>